<keyword evidence="3" id="KW-1185">Reference proteome</keyword>
<proteinExistence type="predicted"/>
<accession>W9RVP6</accession>
<reference evidence="3" key="1">
    <citation type="submission" date="2013-01" db="EMBL/GenBank/DDBJ databases">
        <title>Draft Genome Sequence of a Mulberry Tree, Morus notabilis C.K. Schneid.</title>
        <authorList>
            <person name="He N."/>
            <person name="Zhao S."/>
        </authorList>
    </citation>
    <scope>NUCLEOTIDE SEQUENCE</scope>
</reference>
<organism evidence="2 3">
    <name type="scientific">Morus notabilis</name>
    <dbReference type="NCBI Taxonomy" id="981085"/>
    <lineage>
        <taxon>Eukaryota</taxon>
        <taxon>Viridiplantae</taxon>
        <taxon>Streptophyta</taxon>
        <taxon>Embryophyta</taxon>
        <taxon>Tracheophyta</taxon>
        <taxon>Spermatophyta</taxon>
        <taxon>Magnoliopsida</taxon>
        <taxon>eudicotyledons</taxon>
        <taxon>Gunneridae</taxon>
        <taxon>Pentapetalae</taxon>
        <taxon>rosids</taxon>
        <taxon>fabids</taxon>
        <taxon>Rosales</taxon>
        <taxon>Moraceae</taxon>
        <taxon>Moreae</taxon>
        <taxon>Morus</taxon>
    </lineage>
</organism>
<gene>
    <name evidence="2" type="ORF">L484_016891</name>
</gene>
<evidence type="ECO:0000256" key="1">
    <source>
        <dbReference type="SAM" id="MobiDB-lite"/>
    </source>
</evidence>
<dbReference type="Proteomes" id="UP000030645">
    <property type="component" value="Unassembled WGS sequence"/>
</dbReference>
<evidence type="ECO:0000313" key="2">
    <source>
        <dbReference type="EMBL" id="EXC12961.1"/>
    </source>
</evidence>
<feature type="compositionally biased region" description="Basic and acidic residues" evidence="1">
    <location>
        <begin position="58"/>
        <end position="69"/>
    </location>
</feature>
<dbReference type="AlphaFoldDB" id="W9RVP6"/>
<dbReference type="EMBL" id="KE345730">
    <property type="protein sequence ID" value="EXC12961.1"/>
    <property type="molecule type" value="Genomic_DNA"/>
</dbReference>
<protein>
    <submittedName>
        <fullName evidence="2">Uncharacterized protein</fullName>
    </submittedName>
</protein>
<evidence type="ECO:0000313" key="3">
    <source>
        <dbReference type="Proteomes" id="UP000030645"/>
    </source>
</evidence>
<sequence length="69" mass="7515">MESEFRQRGWVELPPIGRIIVGSGWLVIAFSAWSRGTSIGFCCATRSELMPSGGGSQHEADNEAVGREF</sequence>
<feature type="region of interest" description="Disordered" evidence="1">
    <location>
        <begin position="50"/>
        <end position="69"/>
    </location>
</feature>
<name>W9RVP6_9ROSA</name>